<sequence>MTKETLKIEGMSCENCVHHVTEVLKSVAGVKSAKVSLKKNEAVVKYDDETSVDAMRAAVAQAGYKVI</sequence>
<dbReference type="AlphaFoldDB" id="A0A7X2D1U0"/>
<organism evidence="4 5">
    <name type="scientific">Lactococcus hircilactis</name>
    <dbReference type="NCBI Taxonomy" id="1494462"/>
    <lineage>
        <taxon>Bacteria</taxon>
        <taxon>Bacillati</taxon>
        <taxon>Bacillota</taxon>
        <taxon>Bacilli</taxon>
        <taxon>Lactobacillales</taxon>
        <taxon>Streptococcaceae</taxon>
        <taxon>Lactococcus</taxon>
    </lineage>
</organism>
<dbReference type="InterPro" id="IPR017969">
    <property type="entry name" value="Heavy-metal-associated_CS"/>
</dbReference>
<dbReference type="OrthoDB" id="9813965at2"/>
<keyword evidence="2" id="KW-0186">Copper</keyword>
<name>A0A7X2D1U0_9LACT</name>
<dbReference type="EMBL" id="WITJ01000006">
    <property type="protein sequence ID" value="MQW39415.1"/>
    <property type="molecule type" value="Genomic_DNA"/>
</dbReference>
<dbReference type="FunFam" id="3.30.70.100:FF:000005">
    <property type="entry name" value="Copper-exporting P-type ATPase A"/>
    <property type="match status" value="1"/>
</dbReference>
<evidence type="ECO:0000313" key="4">
    <source>
        <dbReference type="EMBL" id="MQW39415.1"/>
    </source>
</evidence>
<keyword evidence="1" id="KW-0479">Metal-binding</keyword>
<dbReference type="Gene3D" id="3.30.70.100">
    <property type="match status" value="1"/>
</dbReference>
<evidence type="ECO:0000259" key="3">
    <source>
        <dbReference type="PROSITE" id="PS50846"/>
    </source>
</evidence>
<dbReference type="PROSITE" id="PS01047">
    <property type="entry name" value="HMA_1"/>
    <property type="match status" value="1"/>
</dbReference>
<dbReference type="PROSITE" id="PS50846">
    <property type="entry name" value="HMA_2"/>
    <property type="match status" value="1"/>
</dbReference>
<proteinExistence type="predicted"/>
<evidence type="ECO:0000256" key="2">
    <source>
        <dbReference type="ARBA" id="ARBA00023008"/>
    </source>
</evidence>
<accession>A0A7X2D1U0</accession>
<dbReference type="CDD" id="cd00371">
    <property type="entry name" value="HMA"/>
    <property type="match status" value="1"/>
</dbReference>
<dbReference type="GO" id="GO:0046872">
    <property type="term" value="F:metal ion binding"/>
    <property type="evidence" value="ECO:0007669"/>
    <property type="project" value="UniProtKB-KW"/>
</dbReference>
<comment type="caution">
    <text evidence="4">The sequence shown here is derived from an EMBL/GenBank/DDBJ whole genome shotgun (WGS) entry which is preliminary data.</text>
</comment>
<evidence type="ECO:0000313" key="5">
    <source>
        <dbReference type="Proteomes" id="UP000439550"/>
    </source>
</evidence>
<dbReference type="InterPro" id="IPR036163">
    <property type="entry name" value="HMA_dom_sf"/>
</dbReference>
<dbReference type="SUPFAM" id="SSF55008">
    <property type="entry name" value="HMA, heavy metal-associated domain"/>
    <property type="match status" value="1"/>
</dbReference>
<reference evidence="4 5" key="1">
    <citation type="submission" date="2019-10" db="EMBL/GenBank/DDBJ databases">
        <authorList>
            <person name="Dong K."/>
        </authorList>
    </citation>
    <scope>NUCLEOTIDE SEQUENCE [LARGE SCALE GENOMIC DNA]</scope>
    <source>
        <strain evidence="4 5">DSM 28960</strain>
    </source>
</reference>
<feature type="domain" description="HMA" evidence="3">
    <location>
        <begin position="2"/>
        <end position="67"/>
    </location>
</feature>
<protein>
    <submittedName>
        <fullName evidence="4">Copper chaperone</fullName>
    </submittedName>
</protein>
<dbReference type="InterPro" id="IPR006121">
    <property type="entry name" value="HMA_dom"/>
</dbReference>
<keyword evidence="5" id="KW-1185">Reference proteome</keyword>
<gene>
    <name evidence="4" type="ORF">GHI93_05605</name>
</gene>
<evidence type="ECO:0000256" key="1">
    <source>
        <dbReference type="ARBA" id="ARBA00022723"/>
    </source>
</evidence>
<dbReference type="Pfam" id="PF00403">
    <property type="entry name" value="HMA"/>
    <property type="match status" value="1"/>
</dbReference>
<dbReference type="Proteomes" id="UP000439550">
    <property type="component" value="Unassembled WGS sequence"/>
</dbReference>
<dbReference type="RefSeq" id="WP_153496089.1">
    <property type="nucleotide sequence ID" value="NZ_CBCRWP010000003.1"/>
</dbReference>